<dbReference type="AlphaFoldDB" id="A0AAV9I5Z7"/>
<comment type="caution">
    <text evidence="2">The sequence shown here is derived from an EMBL/GenBank/DDBJ whole genome shotgun (WGS) entry which is preliminary data.</text>
</comment>
<proteinExistence type="predicted"/>
<evidence type="ECO:0000256" key="1">
    <source>
        <dbReference type="SAM" id="MobiDB-lite"/>
    </source>
</evidence>
<reference evidence="2 3" key="1">
    <citation type="submission" date="2022-07" db="EMBL/GenBank/DDBJ databases">
        <title>Genome-wide signatures of adaptation to extreme environments.</title>
        <authorList>
            <person name="Cho C.H."/>
            <person name="Yoon H.S."/>
        </authorList>
    </citation>
    <scope>NUCLEOTIDE SEQUENCE [LARGE SCALE GENOMIC DNA]</scope>
    <source>
        <strain evidence="2 3">108.79 E11</strain>
    </source>
</reference>
<feature type="region of interest" description="Disordered" evidence="1">
    <location>
        <begin position="558"/>
        <end position="578"/>
    </location>
</feature>
<gene>
    <name evidence="2" type="ORF">GAYE_PCTG32G0818</name>
</gene>
<sequence>MEHKESLEHCPTQGAMENNTEQWKEIQNRITCLFQSEESIRSKLQKVANQAEKMKQSSNKQKWTTNLSYASTRAKENAGVDPEYAKEVISKLLGEMNKWRAYWMQEMQLRHCCQNEVFEYKHMVAGIDASTHKMSEELEYYREQATRYKQTLLSTTKWCIQAMNESSETMQRMARGFDQLNNFQATTDRMKLKVKSFVEKNKKKTCIDDKLQQAVLITHKKMTEKLAAIQNDIQVLNSTVATQPNPESTLQDHYKELQRWFQGMKQGMEEQIKKMMEMDNKSCRNNIQMLADLKNIGLQLQNIGNTIATQTRNEESAQESITTRTMRRTMRRFQLIKYNHVEPLSPYCPSSNIHKLSKVATTTTTVSILPQTNDNMLYDNSDAEKVGQWDNSSTWKVFKIQSTRRIGATHTGLQVDHDSIQTSHTETANIPRSKNSTLQRSNSANKACNQKTKGSKRAVPHKLSDKKTSISSKDKATVGLVSNKAQKEMDLLPKEKDAAAYSSSVRSLQQEEDTHPTFQATSNSHETKKENNVKSAISVPGQLQDAPTHEWISSSSNYHQNISTKEPQKKTTPRVNGNQRVARSMKCFGKKRKTNIFDEYELTAESCSQTLPLSFFQNLQI</sequence>
<dbReference type="EMBL" id="JANCYU010000009">
    <property type="protein sequence ID" value="KAK4522928.1"/>
    <property type="molecule type" value="Genomic_DNA"/>
</dbReference>
<organism evidence="2 3">
    <name type="scientific">Galdieria yellowstonensis</name>
    <dbReference type="NCBI Taxonomy" id="3028027"/>
    <lineage>
        <taxon>Eukaryota</taxon>
        <taxon>Rhodophyta</taxon>
        <taxon>Bangiophyceae</taxon>
        <taxon>Galdieriales</taxon>
        <taxon>Galdieriaceae</taxon>
        <taxon>Galdieria</taxon>
    </lineage>
</organism>
<evidence type="ECO:0000313" key="2">
    <source>
        <dbReference type="EMBL" id="KAK4522928.1"/>
    </source>
</evidence>
<feature type="compositionally biased region" description="Basic and acidic residues" evidence="1">
    <location>
        <begin position="462"/>
        <end position="474"/>
    </location>
</feature>
<evidence type="ECO:0000313" key="3">
    <source>
        <dbReference type="Proteomes" id="UP001300502"/>
    </source>
</evidence>
<feature type="compositionally biased region" description="Polar residues" evidence="1">
    <location>
        <begin position="420"/>
        <end position="452"/>
    </location>
</feature>
<dbReference type="Proteomes" id="UP001300502">
    <property type="component" value="Unassembled WGS sequence"/>
</dbReference>
<protein>
    <submittedName>
        <fullName evidence="2">Uncharacterized protein</fullName>
    </submittedName>
</protein>
<feature type="region of interest" description="Disordered" evidence="1">
    <location>
        <begin position="496"/>
        <end position="530"/>
    </location>
</feature>
<feature type="region of interest" description="Disordered" evidence="1">
    <location>
        <begin position="411"/>
        <end position="474"/>
    </location>
</feature>
<accession>A0AAV9I5Z7</accession>
<name>A0AAV9I5Z7_9RHOD</name>
<keyword evidence="3" id="KW-1185">Reference proteome</keyword>